<feature type="transmembrane region" description="Helical" evidence="1">
    <location>
        <begin position="111"/>
        <end position="131"/>
    </location>
</feature>
<name>A0A2M7RK14_9BACT</name>
<feature type="transmembrane region" description="Helical" evidence="1">
    <location>
        <begin position="369"/>
        <end position="390"/>
    </location>
</feature>
<feature type="transmembrane region" description="Helical" evidence="1">
    <location>
        <begin position="81"/>
        <end position="99"/>
    </location>
</feature>
<feature type="transmembrane region" description="Helical" evidence="1">
    <location>
        <begin position="193"/>
        <end position="217"/>
    </location>
</feature>
<protein>
    <recommendedName>
        <fullName evidence="4">Glycosyltransferase RgtA/B/C/D-like domain-containing protein</fullName>
    </recommendedName>
</protein>
<evidence type="ECO:0008006" key="4">
    <source>
        <dbReference type="Google" id="ProtNLM"/>
    </source>
</evidence>
<dbReference type="Proteomes" id="UP000230779">
    <property type="component" value="Unassembled WGS sequence"/>
</dbReference>
<proteinExistence type="predicted"/>
<accession>A0A2M7RK14</accession>
<evidence type="ECO:0000256" key="1">
    <source>
        <dbReference type="SAM" id="Phobius"/>
    </source>
</evidence>
<evidence type="ECO:0000313" key="2">
    <source>
        <dbReference type="EMBL" id="PIY96867.1"/>
    </source>
</evidence>
<gene>
    <name evidence="2" type="ORF">COY66_02400</name>
</gene>
<keyword evidence="1" id="KW-1133">Transmembrane helix</keyword>
<keyword evidence="1" id="KW-0472">Membrane</keyword>
<feature type="transmembrane region" description="Helical" evidence="1">
    <location>
        <begin position="310"/>
        <end position="332"/>
    </location>
</feature>
<feature type="transmembrane region" description="Helical" evidence="1">
    <location>
        <begin position="223"/>
        <end position="246"/>
    </location>
</feature>
<feature type="transmembrane region" description="Helical" evidence="1">
    <location>
        <begin position="138"/>
        <end position="156"/>
    </location>
</feature>
<organism evidence="2 3">
    <name type="scientific">Candidatus Kerfeldbacteria bacterium CG_4_10_14_0_8_um_filter_42_10</name>
    <dbReference type="NCBI Taxonomy" id="2014248"/>
    <lineage>
        <taxon>Bacteria</taxon>
        <taxon>Candidatus Kerfeldiibacteriota</taxon>
    </lineage>
</organism>
<comment type="caution">
    <text evidence="2">The sequence shown here is derived from an EMBL/GenBank/DDBJ whole genome shotgun (WGS) entry which is preliminary data.</text>
</comment>
<sequence>MLFSIKLDRWIRATLLFLGIFVIYLANANFLGTSDGYPNRYLPLSIIQEGNLELDEVIILDSKGARINSLVNSEDKIVSKYPVLTSFLALPVYVVPFIFHAPITSAVVGSLTKISAALITTFSALFLLFILRRFISEKWAVVLTLAYAFGTSAWTISSQDLWQHGASQLFLTLTILVLLKAAEKQWFSCLTGLFAGLAIAARPMNAIIVAFLFLFILHYKRKVLPPAILGIIAPLSLLAFYNTYYFGAPWATGYGQEIINWSSNLLEGFFGLLISPSRGLFIFTPFLLFSLWGIIMVWRRPLVLAKEPKFLLRYLSLAVLTYLLIMAKWWAWYGGVNYGPRMLVDLTPIFILMFVPLITQKLLQKRITVLVFSVFLLYSVFIQFVGIITWDMSWEKLNDLGSSDHSWLWDWRNNQPFYYINKFLTVY</sequence>
<reference evidence="2 3" key="1">
    <citation type="submission" date="2017-09" db="EMBL/GenBank/DDBJ databases">
        <title>Depth-based differentiation of microbial function through sediment-hosted aquifers and enrichment of novel symbionts in the deep terrestrial subsurface.</title>
        <authorList>
            <person name="Probst A.J."/>
            <person name="Ladd B."/>
            <person name="Jarett J.K."/>
            <person name="Geller-Mcgrath D.E."/>
            <person name="Sieber C.M."/>
            <person name="Emerson J.B."/>
            <person name="Anantharaman K."/>
            <person name="Thomas B.C."/>
            <person name="Malmstrom R."/>
            <person name="Stieglmeier M."/>
            <person name="Klingl A."/>
            <person name="Woyke T."/>
            <person name="Ryan C.M."/>
            <person name="Banfield J.F."/>
        </authorList>
    </citation>
    <scope>NUCLEOTIDE SEQUENCE [LARGE SCALE GENOMIC DNA]</scope>
    <source>
        <strain evidence="2">CG_4_10_14_0_8_um_filter_42_10</strain>
    </source>
</reference>
<evidence type="ECO:0000313" key="3">
    <source>
        <dbReference type="Proteomes" id="UP000230779"/>
    </source>
</evidence>
<feature type="transmembrane region" description="Helical" evidence="1">
    <location>
        <begin position="12"/>
        <end position="32"/>
    </location>
</feature>
<feature type="transmembrane region" description="Helical" evidence="1">
    <location>
        <begin position="280"/>
        <end position="298"/>
    </location>
</feature>
<dbReference type="EMBL" id="PFMD01000025">
    <property type="protein sequence ID" value="PIY96867.1"/>
    <property type="molecule type" value="Genomic_DNA"/>
</dbReference>
<dbReference type="AlphaFoldDB" id="A0A2M7RK14"/>
<feature type="transmembrane region" description="Helical" evidence="1">
    <location>
        <begin position="338"/>
        <end position="357"/>
    </location>
</feature>
<keyword evidence="1" id="KW-0812">Transmembrane</keyword>